<evidence type="ECO:0000256" key="10">
    <source>
        <dbReference type="SAM" id="MobiDB-lite"/>
    </source>
</evidence>
<dbReference type="GO" id="GO:0015833">
    <property type="term" value="P:peptide transport"/>
    <property type="evidence" value="ECO:0007669"/>
    <property type="project" value="InterPro"/>
</dbReference>
<dbReference type="InterPro" id="IPR003593">
    <property type="entry name" value="AAA+_ATPase"/>
</dbReference>
<dbReference type="InterPro" id="IPR013563">
    <property type="entry name" value="Oligopep_ABC_C"/>
</dbReference>
<dbReference type="Pfam" id="PF08352">
    <property type="entry name" value="oligo_HPY"/>
    <property type="match status" value="1"/>
</dbReference>
<evidence type="ECO:0000256" key="4">
    <source>
        <dbReference type="ARBA" id="ARBA00022475"/>
    </source>
</evidence>
<dbReference type="NCBIfam" id="TIGR01727">
    <property type="entry name" value="oligo_HPY"/>
    <property type="match status" value="1"/>
</dbReference>
<dbReference type="SMART" id="SM00382">
    <property type="entry name" value="AAA"/>
    <property type="match status" value="1"/>
</dbReference>
<evidence type="ECO:0000313" key="13">
    <source>
        <dbReference type="Proteomes" id="UP000271554"/>
    </source>
</evidence>
<organism evidence="12 13">
    <name type="scientific">Streptomyces hundungensis</name>
    <dbReference type="NCBI Taxonomy" id="1077946"/>
    <lineage>
        <taxon>Bacteria</taxon>
        <taxon>Bacillati</taxon>
        <taxon>Actinomycetota</taxon>
        <taxon>Actinomycetes</taxon>
        <taxon>Kitasatosporales</taxon>
        <taxon>Streptomycetaceae</taxon>
        <taxon>Streptomyces</taxon>
    </lineage>
</organism>
<dbReference type="Gene3D" id="3.40.50.300">
    <property type="entry name" value="P-loop containing nucleotide triphosphate hydrolases"/>
    <property type="match status" value="1"/>
</dbReference>
<name>A0A387HC70_9ACTN</name>
<proteinExistence type="inferred from homology"/>
<dbReference type="PANTHER" id="PTHR43297:SF14">
    <property type="entry name" value="ATPASE AAA-TYPE CORE DOMAIN-CONTAINING PROTEIN"/>
    <property type="match status" value="1"/>
</dbReference>
<dbReference type="GO" id="GO:0016887">
    <property type="term" value="F:ATP hydrolysis activity"/>
    <property type="evidence" value="ECO:0007669"/>
    <property type="project" value="InterPro"/>
</dbReference>
<keyword evidence="8" id="KW-1278">Translocase</keyword>
<evidence type="ECO:0000256" key="2">
    <source>
        <dbReference type="ARBA" id="ARBA00005417"/>
    </source>
</evidence>
<dbReference type="SUPFAM" id="SSF52540">
    <property type="entry name" value="P-loop containing nucleoside triphosphate hydrolases"/>
    <property type="match status" value="1"/>
</dbReference>
<keyword evidence="4" id="KW-1003">Cell membrane</keyword>
<reference evidence="12 13" key="1">
    <citation type="submission" date="2018-10" db="EMBL/GenBank/DDBJ databases">
        <title>Relationship between Morphology and Antimicrobial Activity in Streptomyces.</title>
        <authorList>
            <person name="Kang H.J."/>
            <person name="Kim S.B."/>
        </authorList>
    </citation>
    <scope>NUCLEOTIDE SEQUENCE [LARGE SCALE GENOMIC DNA]</scope>
    <source>
        <strain evidence="12 13">BH38</strain>
    </source>
</reference>
<evidence type="ECO:0000259" key="11">
    <source>
        <dbReference type="PROSITE" id="PS50893"/>
    </source>
</evidence>
<dbReference type="GO" id="GO:0005524">
    <property type="term" value="F:ATP binding"/>
    <property type="evidence" value="ECO:0007669"/>
    <property type="project" value="UniProtKB-KW"/>
</dbReference>
<evidence type="ECO:0000256" key="5">
    <source>
        <dbReference type="ARBA" id="ARBA00022519"/>
    </source>
</evidence>
<dbReference type="Pfam" id="PF00005">
    <property type="entry name" value="ABC_tran"/>
    <property type="match status" value="1"/>
</dbReference>
<evidence type="ECO:0000256" key="1">
    <source>
        <dbReference type="ARBA" id="ARBA00004202"/>
    </source>
</evidence>
<dbReference type="Proteomes" id="UP000271554">
    <property type="component" value="Chromosome"/>
</dbReference>
<dbReference type="PROSITE" id="PS50893">
    <property type="entry name" value="ABC_TRANSPORTER_2"/>
    <property type="match status" value="1"/>
</dbReference>
<dbReference type="CDD" id="cd03257">
    <property type="entry name" value="ABC_NikE_OppD_transporters"/>
    <property type="match status" value="1"/>
</dbReference>
<evidence type="ECO:0000256" key="3">
    <source>
        <dbReference type="ARBA" id="ARBA00022448"/>
    </source>
</evidence>
<dbReference type="InterPro" id="IPR050388">
    <property type="entry name" value="ABC_Ni/Peptide_Import"/>
</dbReference>
<evidence type="ECO:0000256" key="6">
    <source>
        <dbReference type="ARBA" id="ARBA00022741"/>
    </source>
</evidence>
<evidence type="ECO:0000256" key="9">
    <source>
        <dbReference type="ARBA" id="ARBA00023136"/>
    </source>
</evidence>
<keyword evidence="7 12" id="KW-0067">ATP-binding</keyword>
<keyword evidence="13" id="KW-1185">Reference proteome</keyword>
<feature type="domain" description="ABC transporter" evidence="11">
    <location>
        <begin position="10"/>
        <end position="259"/>
    </location>
</feature>
<evidence type="ECO:0000313" key="12">
    <source>
        <dbReference type="EMBL" id="AYG79843.1"/>
    </source>
</evidence>
<dbReference type="PANTHER" id="PTHR43297">
    <property type="entry name" value="OLIGOPEPTIDE TRANSPORT ATP-BINDING PROTEIN APPD"/>
    <property type="match status" value="1"/>
</dbReference>
<feature type="region of interest" description="Disordered" evidence="10">
    <location>
        <begin position="303"/>
        <end position="334"/>
    </location>
</feature>
<dbReference type="InterPro" id="IPR003439">
    <property type="entry name" value="ABC_transporter-like_ATP-bd"/>
</dbReference>
<evidence type="ECO:0000256" key="7">
    <source>
        <dbReference type="ARBA" id="ARBA00022840"/>
    </source>
</evidence>
<keyword evidence="3" id="KW-0813">Transport</keyword>
<sequence>MSTMSTSPLLRIDALGIDLPLDGAPRTVVHRADVTIPEGTAIALVGESGSGKSLTARSVLGLLPQGARIHGDVLFAGESVPRMKPERLRAFRATEVAMVFQDPRAHINPARSVGDFLIEGLTTTRRVPAAEAVKKVTGILREVGIADADRRMRQRPHELSGGLLQRVMIAAALAAEPRLLLADEPTTALDVTTQEEVMAIIGEAREARGLAMLFITHDLELAAAVCDRVVVMYAGMTVEELPADRLRGRAVHPYTRALLASRPSVSDAGAELRSIPGRPLSGFEAPDGCAFSDRCPHVQDLCRSDRPQPSSDGDASAACHFPHTFPPEEAARHA</sequence>
<keyword evidence="5" id="KW-0997">Cell inner membrane</keyword>
<comment type="similarity">
    <text evidence="2">Belongs to the ABC transporter superfamily.</text>
</comment>
<dbReference type="KEGG" id="shun:DWB77_01961"/>
<keyword evidence="9" id="KW-0472">Membrane</keyword>
<dbReference type="InterPro" id="IPR027417">
    <property type="entry name" value="P-loop_NTPase"/>
</dbReference>
<evidence type="ECO:0000256" key="8">
    <source>
        <dbReference type="ARBA" id="ARBA00022967"/>
    </source>
</evidence>
<dbReference type="GO" id="GO:0005886">
    <property type="term" value="C:plasma membrane"/>
    <property type="evidence" value="ECO:0007669"/>
    <property type="project" value="UniProtKB-SubCell"/>
</dbReference>
<dbReference type="EMBL" id="CP032698">
    <property type="protein sequence ID" value="AYG79843.1"/>
    <property type="molecule type" value="Genomic_DNA"/>
</dbReference>
<gene>
    <name evidence="12" type="primary">oppD_1</name>
    <name evidence="12" type="ORF">DWB77_01961</name>
</gene>
<accession>A0A387HC70</accession>
<protein>
    <submittedName>
        <fullName evidence="12">Oligopeptide transport ATP-binding protein OppD</fullName>
    </submittedName>
</protein>
<keyword evidence="6" id="KW-0547">Nucleotide-binding</keyword>
<comment type="subcellular location">
    <subcellularLocation>
        <location evidence="1">Cell membrane</location>
        <topology evidence="1">Peripheral membrane protein</topology>
    </subcellularLocation>
</comment>
<dbReference type="RefSeq" id="WP_246033481.1">
    <property type="nucleotide sequence ID" value="NZ_CP032698.1"/>
</dbReference>
<dbReference type="AlphaFoldDB" id="A0A387HC70"/>